<dbReference type="RefSeq" id="XP_007441802.3">
    <property type="nucleotide sequence ID" value="XM_007441740.3"/>
</dbReference>
<evidence type="ECO:0000256" key="9">
    <source>
        <dbReference type="ARBA" id="ARBA00022723"/>
    </source>
</evidence>
<dbReference type="Pfam" id="PF13639">
    <property type="entry name" value="zf-RING_2"/>
    <property type="match status" value="1"/>
</dbReference>
<dbReference type="GO" id="GO:0043023">
    <property type="term" value="F:ribosomal large subunit binding"/>
    <property type="evidence" value="ECO:0007669"/>
    <property type="project" value="TreeGrafter"/>
</dbReference>
<evidence type="ECO:0000313" key="19">
    <source>
        <dbReference type="RefSeq" id="XP_007441802.3"/>
    </source>
</evidence>
<dbReference type="PANTHER" id="PTHR12389:SF0">
    <property type="entry name" value="E3 UBIQUITIN-PROTEIN LIGASE LISTERIN"/>
    <property type="match status" value="1"/>
</dbReference>
<evidence type="ECO:0000256" key="4">
    <source>
        <dbReference type="ARBA" id="ARBA00007997"/>
    </source>
</evidence>
<dbReference type="InterPro" id="IPR011016">
    <property type="entry name" value="Znf_RING-CH"/>
</dbReference>
<dbReference type="InterPro" id="IPR054477">
    <property type="entry name" value="LTN1_E3_ligase_6th"/>
</dbReference>
<keyword evidence="12 16" id="KW-0833">Ubl conjugation pathway</keyword>
<feature type="non-terminal residue" evidence="19">
    <location>
        <position position="1"/>
    </location>
</feature>
<dbReference type="GO" id="GO:1990112">
    <property type="term" value="C:RQC complex"/>
    <property type="evidence" value="ECO:0007669"/>
    <property type="project" value="UniProtKB-UniRule"/>
</dbReference>
<keyword evidence="13 16" id="KW-0862">Zinc</keyword>
<keyword evidence="11 15" id="KW-0863">Zinc-finger</keyword>
<evidence type="ECO:0000256" key="2">
    <source>
        <dbReference type="ARBA" id="ARBA00004514"/>
    </source>
</evidence>
<dbReference type="InterPro" id="IPR054478">
    <property type="entry name" value="LTN1_UBC"/>
</dbReference>
<dbReference type="Pfam" id="PF23009">
    <property type="entry name" value="UBC_like"/>
    <property type="match status" value="1"/>
</dbReference>
<comment type="catalytic activity">
    <reaction evidence="1 16">
        <text>S-ubiquitinyl-[E2 ubiquitin-conjugating enzyme]-L-cysteine + [acceptor protein]-L-lysine = [E2 ubiquitin-conjugating enzyme]-L-cysteine + N(6)-ubiquitinyl-[acceptor protein]-L-lysine.</text>
        <dbReference type="EC" id="2.3.2.27"/>
    </reaction>
</comment>
<dbReference type="OrthoDB" id="6108at2759"/>
<dbReference type="OMA" id="MNISHEH"/>
<dbReference type="InterPro" id="IPR039804">
    <property type="entry name" value="RING-CH-C4HC3_LTN1"/>
</dbReference>
<dbReference type="GO" id="GO:0061630">
    <property type="term" value="F:ubiquitin protein ligase activity"/>
    <property type="evidence" value="ECO:0007669"/>
    <property type="project" value="UniProtKB-UniRule"/>
</dbReference>
<dbReference type="GO" id="GO:1990116">
    <property type="term" value="P:ribosome-associated ubiquitin-dependent protein catabolic process"/>
    <property type="evidence" value="ECO:0007669"/>
    <property type="project" value="UniProtKB-UniRule"/>
</dbReference>
<dbReference type="FunFam" id="3.30.40.10:FF:000038">
    <property type="entry name" value="E3 ubiquitin-protein ligase listerin"/>
    <property type="match status" value="1"/>
</dbReference>
<evidence type="ECO:0000256" key="16">
    <source>
        <dbReference type="RuleBase" id="RU367090"/>
    </source>
</evidence>
<dbReference type="InterPro" id="IPR001841">
    <property type="entry name" value="Znf_RING"/>
</dbReference>
<dbReference type="PANTHER" id="PTHR12389">
    <property type="entry name" value="ZINC FINGER PROTEIN 294"/>
    <property type="match status" value="1"/>
</dbReference>
<protein>
    <recommendedName>
        <fullName evidence="6 16">E3 ubiquitin-protein ligase listerin</fullName>
        <ecNumber evidence="5 16">2.3.2.27</ecNumber>
    </recommendedName>
    <alternativeName>
        <fullName evidence="14 16">RING-type E3 ubiquitin transferase listerin</fullName>
    </alternativeName>
</protein>
<gene>
    <name evidence="19" type="primary">LOC103060103</name>
</gene>
<comment type="pathway">
    <text evidence="3 16">Protein modification; protein ubiquitination.</text>
</comment>
<keyword evidence="7" id="KW-0963">Cytoplasm</keyword>
<dbReference type="InterPro" id="IPR056241">
    <property type="entry name" value="LTN1_HEAT_5th"/>
</dbReference>
<evidence type="ECO:0000256" key="11">
    <source>
        <dbReference type="ARBA" id="ARBA00022771"/>
    </source>
</evidence>
<evidence type="ECO:0000256" key="8">
    <source>
        <dbReference type="ARBA" id="ARBA00022679"/>
    </source>
</evidence>
<evidence type="ECO:0000256" key="7">
    <source>
        <dbReference type="ARBA" id="ARBA00022490"/>
    </source>
</evidence>
<keyword evidence="9 16" id="KW-0479">Metal-binding</keyword>
<feature type="domain" description="RING-type" evidence="17">
    <location>
        <begin position="687"/>
        <end position="734"/>
    </location>
</feature>
<evidence type="ECO:0000256" key="10">
    <source>
        <dbReference type="ARBA" id="ARBA00022737"/>
    </source>
</evidence>
<dbReference type="GO" id="GO:0072344">
    <property type="term" value="P:rescue of stalled ribosome"/>
    <property type="evidence" value="ECO:0007669"/>
    <property type="project" value="UniProtKB-UniRule"/>
</dbReference>
<reference evidence="19" key="1">
    <citation type="submission" date="2025-08" db="UniProtKB">
        <authorList>
            <consortium name="RefSeq"/>
        </authorList>
    </citation>
    <scope>IDENTIFICATION</scope>
    <source>
        <tissue evidence="19">Liver</tissue>
    </source>
</reference>
<dbReference type="Gene3D" id="3.30.40.10">
    <property type="entry name" value="Zinc/RING finger domain, C3HC4 (zinc finger)"/>
    <property type="match status" value="1"/>
</dbReference>
<dbReference type="CDD" id="cd16491">
    <property type="entry name" value="RING-CH-C4HC3_LTN1"/>
    <property type="match status" value="1"/>
</dbReference>
<evidence type="ECO:0000256" key="15">
    <source>
        <dbReference type="PROSITE-ProRule" id="PRU00175"/>
    </source>
</evidence>
<dbReference type="SMART" id="SM00744">
    <property type="entry name" value="RINGv"/>
    <property type="match status" value="1"/>
</dbReference>
<name>A0A9F2WHF8_PYTBI</name>
<evidence type="ECO:0000256" key="14">
    <source>
        <dbReference type="ARBA" id="ARBA00032366"/>
    </source>
</evidence>
<dbReference type="GeneID" id="103060103"/>
<evidence type="ECO:0000256" key="1">
    <source>
        <dbReference type="ARBA" id="ARBA00000900"/>
    </source>
</evidence>
<dbReference type="Proteomes" id="UP000695026">
    <property type="component" value="Unplaced"/>
</dbReference>
<comment type="function">
    <text evidence="16">E3 ubiquitin-protein ligase. Component of the ribosome quality control complex (RQC), a ribosome-associated complex that mediates ubiquitination and extraction of incompletely synthesized nascent chains for proteasomal degradation.</text>
</comment>
<dbReference type="EC" id="2.3.2.27" evidence="5 16"/>
<dbReference type="AlphaFoldDB" id="A0A9F2WHF8"/>
<evidence type="ECO:0000313" key="18">
    <source>
        <dbReference type="Proteomes" id="UP000695026"/>
    </source>
</evidence>
<sequence length="738" mass="84023">VEQLYALQWIEELANPSGLLLEFLHNTEVMNISHEHFYVLNNISCLLQILFNRSKESGRLWALTMAKLIDTKNFAPYEIKALFNSSESFFPLTEGNLHTLQSLSPVLPEEDKEELVIRFTAKLMTCNGTELFSTEGAFGYLGILNSCLNTQDTDYGELMAGILKIIVSWRSDYEDSFLFSCNLQEANPQLLGLNIEMIRFISLLLNKPVSLLESEWDFVMCSMLAWLETTCENPEVFPVAQVQVFASVSCDLSASLSAYFQAATPEIIEKLPENLMAEWQDFFSEGIHSLLLPLLAEITRKEQDVLETSFQNSMLKSLGKALTYISKDQLLNHRLPAKFVAGQKTNLPDNLQTLLNTFSPLLLFRARPVQITVYHMLHKLMSDLPKFDNVDLRSYGDEEEELLLSPPAALMTVLTAQEDLLENILECIPVGEFAVIQPMSEDFCLVLGYLLTWKLILTFFKAASSQLRALYSQYLRRTKSLNKLLYHLFRLMPENPTFPGSTSELSNKDIKTYFTEELELDIKDTLALSSHIPHLACTVYCMTLKDLPAMVRLWWNSCEKRVFNIVDKFTSKYVSGILSSQEISSVQTSTQLFNGMMVKARSATREVIATYSVDDIFIELIIQLPPNYPLGSIAVESGKRVGVAVQQWRNWMLQLSTYLTHQNGSIMEGLALWKNNVDKRFEGVEDCMICFSVIHGSNYSLPKKACRTCKKKFHSACLYKWFTSSNKSTCPLCRETFF</sequence>
<dbReference type="InterPro" id="IPR039795">
    <property type="entry name" value="LTN1/Rkr1"/>
</dbReference>
<dbReference type="KEGG" id="pbi:103060103"/>
<dbReference type="PROSITE" id="PS50089">
    <property type="entry name" value="ZF_RING_2"/>
    <property type="match status" value="1"/>
</dbReference>
<accession>A0A9F2WHF8</accession>
<evidence type="ECO:0000256" key="5">
    <source>
        <dbReference type="ARBA" id="ARBA00012483"/>
    </source>
</evidence>
<evidence type="ECO:0000256" key="12">
    <source>
        <dbReference type="ARBA" id="ARBA00022786"/>
    </source>
</evidence>
<dbReference type="GO" id="GO:0005829">
    <property type="term" value="C:cytosol"/>
    <property type="evidence" value="ECO:0007669"/>
    <property type="project" value="UniProtKB-SubCell"/>
</dbReference>
<evidence type="ECO:0000256" key="13">
    <source>
        <dbReference type="ARBA" id="ARBA00022833"/>
    </source>
</evidence>
<dbReference type="GO" id="GO:0008270">
    <property type="term" value="F:zinc ion binding"/>
    <property type="evidence" value="ECO:0007669"/>
    <property type="project" value="UniProtKB-KW"/>
</dbReference>
<dbReference type="SUPFAM" id="SSF57850">
    <property type="entry name" value="RING/U-box"/>
    <property type="match status" value="1"/>
</dbReference>
<organism evidence="18 19">
    <name type="scientific">Python bivittatus</name>
    <name type="common">Burmese python</name>
    <name type="synonym">Python molurus bivittatus</name>
    <dbReference type="NCBI Taxonomy" id="176946"/>
    <lineage>
        <taxon>Eukaryota</taxon>
        <taxon>Metazoa</taxon>
        <taxon>Chordata</taxon>
        <taxon>Craniata</taxon>
        <taxon>Vertebrata</taxon>
        <taxon>Euteleostomi</taxon>
        <taxon>Lepidosauria</taxon>
        <taxon>Squamata</taxon>
        <taxon>Bifurcata</taxon>
        <taxon>Unidentata</taxon>
        <taxon>Episquamata</taxon>
        <taxon>Toxicofera</taxon>
        <taxon>Serpentes</taxon>
        <taxon>Henophidia</taxon>
        <taxon>Pythonidae</taxon>
        <taxon>Python</taxon>
    </lineage>
</organism>
<keyword evidence="18" id="KW-1185">Reference proteome</keyword>
<dbReference type="Pfam" id="PF24618">
    <property type="entry name" value="LTN1_E3_ligase_5th"/>
    <property type="match status" value="1"/>
</dbReference>
<keyword evidence="10" id="KW-0677">Repeat</keyword>
<evidence type="ECO:0000256" key="6">
    <source>
        <dbReference type="ARBA" id="ARBA00017157"/>
    </source>
</evidence>
<evidence type="ECO:0000259" key="17">
    <source>
        <dbReference type="PROSITE" id="PS50089"/>
    </source>
</evidence>
<comment type="subunit">
    <text evidence="16">Component of the ribosome quality control complex (RQC).</text>
</comment>
<proteinExistence type="inferred from homology"/>
<dbReference type="Pfam" id="PF22999">
    <property type="entry name" value="LTN1_E3_ligase_6th"/>
    <property type="match status" value="1"/>
</dbReference>
<comment type="similarity">
    <text evidence="4 16">Belongs to the LTN1 family.</text>
</comment>
<comment type="subcellular location">
    <subcellularLocation>
        <location evidence="2">Cytoplasm</location>
        <location evidence="2">Cytosol</location>
    </subcellularLocation>
</comment>
<dbReference type="InterPro" id="IPR013083">
    <property type="entry name" value="Znf_RING/FYVE/PHD"/>
</dbReference>
<keyword evidence="8 16" id="KW-0808">Transferase</keyword>
<evidence type="ECO:0000256" key="3">
    <source>
        <dbReference type="ARBA" id="ARBA00004906"/>
    </source>
</evidence>